<dbReference type="Gene3D" id="2.60.40.420">
    <property type="entry name" value="Cupredoxins - blue copper proteins"/>
    <property type="match status" value="1"/>
</dbReference>
<dbReference type="RefSeq" id="YP_009743048.1">
    <property type="nucleotide sequence ID" value="NC_046694.1"/>
</dbReference>
<evidence type="ECO:0000256" key="11">
    <source>
        <dbReference type="ARBA" id="ARBA00022967"/>
    </source>
</evidence>
<keyword evidence="10" id="KW-0460">Magnesium</keyword>
<evidence type="ECO:0000313" key="22">
    <source>
        <dbReference type="EMBL" id="QIJ60012.1"/>
    </source>
</evidence>
<comment type="subcellular location">
    <subcellularLocation>
        <location evidence="1 18">Mitochondrion inner membrane</location>
        <topology evidence="1 18">Multi-pass membrane protein</topology>
    </subcellularLocation>
</comment>
<dbReference type="InterPro" id="IPR045187">
    <property type="entry name" value="CcO_II"/>
</dbReference>
<evidence type="ECO:0000256" key="5">
    <source>
        <dbReference type="ARBA" id="ARBA00022448"/>
    </source>
</evidence>
<evidence type="ECO:0000256" key="12">
    <source>
        <dbReference type="ARBA" id="ARBA00022982"/>
    </source>
</evidence>
<dbReference type="PANTHER" id="PTHR22888">
    <property type="entry name" value="CYTOCHROME C OXIDASE, SUBUNIT II"/>
    <property type="match status" value="1"/>
</dbReference>
<evidence type="ECO:0000256" key="18">
    <source>
        <dbReference type="RuleBase" id="RU000457"/>
    </source>
</evidence>
<dbReference type="KEGG" id="eaf:54124856"/>
<feature type="domain" description="Cytochrome oxidase subunit II copper A binding" evidence="20">
    <location>
        <begin position="88"/>
        <end position="227"/>
    </location>
</feature>
<dbReference type="NCBIfam" id="TIGR02866">
    <property type="entry name" value="CoxB"/>
    <property type="match status" value="1"/>
</dbReference>
<evidence type="ECO:0000259" key="20">
    <source>
        <dbReference type="PROSITE" id="PS50857"/>
    </source>
</evidence>
<feature type="transmembrane region" description="Helical" evidence="19">
    <location>
        <begin position="22"/>
        <end position="44"/>
    </location>
</feature>
<dbReference type="SUPFAM" id="SSF81464">
    <property type="entry name" value="Cytochrome c oxidase subunit II-like, transmembrane region"/>
    <property type="match status" value="1"/>
</dbReference>
<dbReference type="GO" id="GO:0005507">
    <property type="term" value="F:copper ion binding"/>
    <property type="evidence" value="ECO:0007669"/>
    <property type="project" value="InterPro"/>
</dbReference>
<keyword evidence="5 18" id="KW-0813">Transport</keyword>
<dbReference type="Pfam" id="PF00116">
    <property type="entry name" value="COX2"/>
    <property type="match status" value="1"/>
</dbReference>
<keyword evidence="13 19" id="KW-1133">Transmembrane helix</keyword>
<name>A0A6G7NYH1_EURAF</name>
<evidence type="ECO:0000256" key="15">
    <source>
        <dbReference type="ARBA" id="ARBA00023128"/>
    </source>
</evidence>
<keyword evidence="12 18" id="KW-0249">Electron transport</keyword>
<dbReference type="GO" id="GO:0005743">
    <property type="term" value="C:mitochondrial inner membrane"/>
    <property type="evidence" value="ECO:0007669"/>
    <property type="project" value="UniProtKB-SubCell"/>
</dbReference>
<dbReference type="GO" id="GO:0016491">
    <property type="term" value="F:oxidoreductase activity"/>
    <property type="evidence" value="ECO:0007669"/>
    <property type="project" value="InterPro"/>
</dbReference>
<protein>
    <recommendedName>
        <fullName evidence="4 18">Cytochrome c oxidase subunit 2</fullName>
    </recommendedName>
</protein>
<comment type="similarity">
    <text evidence="2 18">Belongs to the cytochrome c oxidase subunit 2 family.</text>
</comment>
<keyword evidence="8 18" id="KW-0479">Metal-binding</keyword>
<dbReference type="PANTHER" id="PTHR22888:SF9">
    <property type="entry name" value="CYTOCHROME C OXIDASE SUBUNIT 2"/>
    <property type="match status" value="1"/>
</dbReference>
<comment type="cofactor">
    <cofactor evidence="18">
        <name>Cu cation</name>
        <dbReference type="ChEBI" id="CHEBI:23378"/>
    </cofactor>
    <text evidence="18">Binds a copper A center.</text>
</comment>
<dbReference type="CDD" id="cd13912">
    <property type="entry name" value="CcO_II_C"/>
    <property type="match status" value="1"/>
</dbReference>
<feature type="domain" description="Cytochrome oxidase subunit II transmembrane region profile" evidence="21">
    <location>
        <begin position="1"/>
        <end position="87"/>
    </location>
</feature>
<evidence type="ECO:0000256" key="19">
    <source>
        <dbReference type="SAM" id="Phobius"/>
    </source>
</evidence>
<proteinExistence type="inferred from homology"/>
<dbReference type="AlphaFoldDB" id="A0A6G7NYH1"/>
<dbReference type="InterPro" id="IPR002429">
    <property type="entry name" value="CcO_II-like_C"/>
</dbReference>
<dbReference type="InterPro" id="IPR008972">
    <property type="entry name" value="Cupredoxin"/>
</dbReference>
<dbReference type="InterPro" id="IPR001505">
    <property type="entry name" value="Copper_CuA"/>
</dbReference>
<evidence type="ECO:0000256" key="14">
    <source>
        <dbReference type="ARBA" id="ARBA00023008"/>
    </source>
</evidence>
<comment type="subunit">
    <text evidence="3">Component of the cytochrome c oxidase (complex IV, CIV), a multisubunit enzyme composed of a catalytic core of 3 subunits and several supernumerary subunits. The complex exists as a monomer or a dimer and forms supercomplexes (SCs) in the inner mitochondrial membrane with ubiquinol-cytochrome c oxidoreductase (cytochrome b-c1 complex, complex III, CIII).</text>
</comment>
<dbReference type="FunFam" id="2.60.40.420:FF:000001">
    <property type="entry name" value="Cytochrome c oxidase subunit 2"/>
    <property type="match status" value="1"/>
</dbReference>
<comment type="catalytic activity">
    <reaction evidence="17">
        <text>4 Fe(II)-[cytochrome c] + O2 + 8 H(+)(in) = 4 Fe(III)-[cytochrome c] + 2 H2O + 4 H(+)(out)</text>
        <dbReference type="Rhea" id="RHEA:11436"/>
        <dbReference type="Rhea" id="RHEA-COMP:10350"/>
        <dbReference type="Rhea" id="RHEA-COMP:14399"/>
        <dbReference type="ChEBI" id="CHEBI:15377"/>
        <dbReference type="ChEBI" id="CHEBI:15378"/>
        <dbReference type="ChEBI" id="CHEBI:15379"/>
        <dbReference type="ChEBI" id="CHEBI:29033"/>
        <dbReference type="ChEBI" id="CHEBI:29034"/>
        <dbReference type="EC" id="7.1.1.9"/>
    </reaction>
    <physiologicalReaction direction="left-to-right" evidence="17">
        <dbReference type="Rhea" id="RHEA:11437"/>
    </physiologicalReaction>
</comment>
<evidence type="ECO:0000256" key="8">
    <source>
        <dbReference type="ARBA" id="ARBA00022723"/>
    </source>
</evidence>
<keyword evidence="11" id="KW-1278">Translocase</keyword>
<keyword evidence="9 18" id="KW-0999">Mitochondrion inner membrane</keyword>
<evidence type="ECO:0000256" key="16">
    <source>
        <dbReference type="ARBA" id="ARBA00023136"/>
    </source>
</evidence>
<dbReference type="Gene3D" id="1.10.287.90">
    <property type="match status" value="1"/>
</dbReference>
<reference evidence="22" key="1">
    <citation type="journal article" date="2019" name="Mitochondrial DNA Part B Resour">
        <title>Complete mitochondrial genome of the calanoid copepod Eurytemora affinis (Calanoida, Temoridae).</title>
        <authorList>
            <person name="Choi B.-S."/>
            <person name="Han J."/>
            <person name="Hwang D.-S."/>
            <person name="Souissi S."/>
            <person name="Hagiwara A."/>
            <person name="Lee J.-S."/>
        </authorList>
    </citation>
    <scope>NUCLEOTIDE SEQUENCE</scope>
</reference>
<evidence type="ECO:0000256" key="2">
    <source>
        <dbReference type="ARBA" id="ARBA00007866"/>
    </source>
</evidence>
<keyword evidence="7 18" id="KW-0812">Transmembrane</keyword>
<keyword evidence="6 18" id="KW-0679">Respiratory chain</keyword>
<dbReference type="PROSITE" id="PS50999">
    <property type="entry name" value="COX2_TM"/>
    <property type="match status" value="1"/>
</dbReference>
<dbReference type="GO" id="GO:0004129">
    <property type="term" value="F:cytochrome-c oxidase activity"/>
    <property type="evidence" value="ECO:0007669"/>
    <property type="project" value="UniProtKB-EC"/>
</dbReference>
<evidence type="ECO:0000256" key="7">
    <source>
        <dbReference type="ARBA" id="ARBA00022692"/>
    </source>
</evidence>
<dbReference type="InterPro" id="IPR011759">
    <property type="entry name" value="Cyt_c_oxidase_su2_TM_dom"/>
</dbReference>
<evidence type="ECO:0000256" key="1">
    <source>
        <dbReference type="ARBA" id="ARBA00004448"/>
    </source>
</evidence>
<dbReference type="EMBL" id="MN043905">
    <property type="protein sequence ID" value="QIJ60012.1"/>
    <property type="molecule type" value="Genomic_DNA"/>
</dbReference>
<dbReference type="GO" id="GO:0042773">
    <property type="term" value="P:ATP synthesis coupled electron transport"/>
    <property type="evidence" value="ECO:0007669"/>
    <property type="project" value="TreeGrafter"/>
</dbReference>
<keyword evidence="16 18" id="KW-0472">Membrane</keyword>
<evidence type="ECO:0000256" key="9">
    <source>
        <dbReference type="ARBA" id="ARBA00022792"/>
    </source>
</evidence>
<accession>A0A6G7NYH1</accession>
<dbReference type="CTD" id="4513"/>
<dbReference type="InterPro" id="IPR036257">
    <property type="entry name" value="Cyt_c_oxidase_su2_TM_sf"/>
</dbReference>
<evidence type="ECO:0000259" key="21">
    <source>
        <dbReference type="PROSITE" id="PS50999"/>
    </source>
</evidence>
<dbReference type="InterPro" id="IPR034210">
    <property type="entry name" value="CcO_II_C"/>
</dbReference>
<dbReference type="Pfam" id="PF02790">
    <property type="entry name" value="COX2_TM"/>
    <property type="match status" value="1"/>
</dbReference>
<dbReference type="InterPro" id="IPR014222">
    <property type="entry name" value="Cyt_c_oxidase_su2"/>
</dbReference>
<evidence type="ECO:0000256" key="10">
    <source>
        <dbReference type="ARBA" id="ARBA00022842"/>
    </source>
</evidence>
<evidence type="ECO:0000256" key="6">
    <source>
        <dbReference type="ARBA" id="ARBA00022660"/>
    </source>
</evidence>
<evidence type="ECO:0000256" key="17">
    <source>
        <dbReference type="ARBA" id="ARBA00049512"/>
    </source>
</evidence>
<dbReference type="PRINTS" id="PR01166">
    <property type="entry name" value="CYCOXIDASEII"/>
</dbReference>
<comment type="function">
    <text evidence="18">Component of the cytochrome c oxidase, the last enzyme in the mitochondrial electron transport chain which drives oxidative phosphorylation. The respiratory chain contains 3 multisubunit complexes succinate dehydrogenase (complex II, CII), ubiquinol-cytochrome c oxidoreductase (cytochrome b-c1 complex, complex III, CIII) and cytochrome c oxidase (complex IV, CIV), that cooperate to transfer electrons derived from NADH and succinate to molecular oxygen, creating an electrochemical gradient over the inner membrane that drives transmembrane transport and the ATP synthase. Cytochrome c oxidase is the component of the respiratory chain that catalyzes the reduction of oxygen to water. Electrons originating from reduced cytochrome c in the intermembrane space (IMS) are transferred via the dinuclear copper A center (CU(A)) of subunit 2 and heme A of subunit 1 to the active site in subunit 1, a binuclear center (BNC) formed by heme A3 and copper B (CU(B)). The BNC reduces molecular oxygen to 2 water molecules using 4 electrons from cytochrome c in the IMS and 4 protons from the mitochondrial matrix.</text>
</comment>
<evidence type="ECO:0000256" key="13">
    <source>
        <dbReference type="ARBA" id="ARBA00022989"/>
    </source>
</evidence>
<dbReference type="GeneID" id="54124856"/>
<keyword evidence="15 18" id="KW-0496">Mitochondrion</keyword>
<keyword evidence="14 18" id="KW-0186">Copper</keyword>
<gene>
    <name evidence="22" type="primary">COX2</name>
</gene>
<geneLocation type="mitochondrion" evidence="22"/>
<feature type="transmembrane region" description="Helical" evidence="19">
    <location>
        <begin position="56"/>
        <end position="83"/>
    </location>
</feature>
<evidence type="ECO:0000256" key="4">
    <source>
        <dbReference type="ARBA" id="ARBA00015946"/>
    </source>
</evidence>
<dbReference type="PROSITE" id="PS00078">
    <property type="entry name" value="COX2"/>
    <property type="match status" value="1"/>
</dbReference>
<sequence length="230" mass="25812">MNLNLQDANSPLMEELTQLHDFINLVLVFVLSFVGVIMVLMAAGKHINQNLLEMQMVEWVWTLIPAALLLQIALPSLLLLYMLDESVDSTLTLKTLGHQWYWSYEYSDFWAMGSDKGLEFDAYMVATSELEKNGFRLLDVDNRAVLPVHTQVRMLISSADVLHSWTVPSLGVKADAVPGRLNQVKFISQRPGLYFGQCSEICGANHSFMPIVVESVNLSTFSNWVAASLD</sequence>
<organism evidence="22">
    <name type="scientific">Eurytemora affinis</name>
    <name type="common">Copepod</name>
    <name type="synonym">Temora affinis</name>
    <dbReference type="NCBI Taxonomy" id="88015"/>
    <lineage>
        <taxon>Eukaryota</taxon>
        <taxon>Metazoa</taxon>
        <taxon>Ecdysozoa</taxon>
        <taxon>Arthropoda</taxon>
        <taxon>Crustacea</taxon>
        <taxon>Multicrustacea</taxon>
        <taxon>Hexanauplia</taxon>
        <taxon>Copepoda</taxon>
        <taxon>Calanoida</taxon>
        <taxon>Temoridae</taxon>
        <taxon>Eurytemora</taxon>
    </lineage>
</organism>
<dbReference type="SUPFAM" id="SSF49503">
    <property type="entry name" value="Cupredoxins"/>
    <property type="match status" value="1"/>
</dbReference>
<evidence type="ECO:0000256" key="3">
    <source>
        <dbReference type="ARBA" id="ARBA00011164"/>
    </source>
</evidence>
<dbReference type="PROSITE" id="PS50857">
    <property type="entry name" value="COX2_CUA"/>
    <property type="match status" value="1"/>
</dbReference>